<gene>
    <name evidence="1" type="ORF">AMELA_G00037710</name>
</gene>
<proteinExistence type="predicted"/>
<dbReference type="AlphaFoldDB" id="A0A7J6BAW9"/>
<evidence type="ECO:0000313" key="2">
    <source>
        <dbReference type="Proteomes" id="UP000593565"/>
    </source>
</evidence>
<name>A0A7J6BAW9_AMEME</name>
<dbReference type="EMBL" id="JAAGNN010000003">
    <property type="protein sequence ID" value="KAF4091499.1"/>
    <property type="molecule type" value="Genomic_DNA"/>
</dbReference>
<sequence length="208" mass="23755">MAQKYDSRWRRKVKSQQSTCKRYRRKLDTQAVENAESKWRPDDYCTEGVPCPATLEAEDFADLENPSIMNSCDVHNSNHTLSQCYEYITETHRTGLNAESESELSFHTDTFQFVEQGTSDDNLTFDDDLSFEDNVELNIEEGTKLKNSTNTGDSPLYRNAPISVAESLLLIMTFANRHKITGKALSDLLCTAPLTSKLNVFRFKKIFD</sequence>
<evidence type="ECO:0000313" key="1">
    <source>
        <dbReference type="EMBL" id="KAF4091499.1"/>
    </source>
</evidence>
<dbReference type="Proteomes" id="UP000593565">
    <property type="component" value="Unassembled WGS sequence"/>
</dbReference>
<accession>A0A7J6BAW9</accession>
<protein>
    <submittedName>
        <fullName evidence="1">Uncharacterized protein</fullName>
    </submittedName>
</protein>
<comment type="caution">
    <text evidence="1">The sequence shown here is derived from an EMBL/GenBank/DDBJ whole genome shotgun (WGS) entry which is preliminary data.</text>
</comment>
<keyword evidence="2" id="KW-1185">Reference proteome</keyword>
<reference evidence="1 2" key="1">
    <citation type="submission" date="2020-02" db="EMBL/GenBank/DDBJ databases">
        <title>A chromosome-scale genome assembly of the black bullhead catfish (Ameiurus melas).</title>
        <authorList>
            <person name="Wen M."/>
            <person name="Zham M."/>
            <person name="Cabau C."/>
            <person name="Klopp C."/>
            <person name="Donnadieu C."/>
            <person name="Roques C."/>
            <person name="Bouchez O."/>
            <person name="Lampietro C."/>
            <person name="Jouanno E."/>
            <person name="Herpin A."/>
            <person name="Louis A."/>
            <person name="Berthelot C."/>
            <person name="Parey E."/>
            <person name="Roest-Crollius H."/>
            <person name="Braasch I."/>
            <person name="Postlethwait J."/>
            <person name="Robinson-Rechavi M."/>
            <person name="Echchiki A."/>
            <person name="Begum T."/>
            <person name="Montfort J."/>
            <person name="Schartl M."/>
            <person name="Bobe J."/>
            <person name="Guiguen Y."/>
        </authorList>
    </citation>
    <scope>NUCLEOTIDE SEQUENCE [LARGE SCALE GENOMIC DNA]</scope>
    <source>
        <strain evidence="1">M_S1</strain>
        <tissue evidence="1">Blood</tissue>
    </source>
</reference>
<organism evidence="1 2">
    <name type="scientific">Ameiurus melas</name>
    <name type="common">Black bullhead</name>
    <name type="synonym">Silurus melas</name>
    <dbReference type="NCBI Taxonomy" id="219545"/>
    <lineage>
        <taxon>Eukaryota</taxon>
        <taxon>Metazoa</taxon>
        <taxon>Chordata</taxon>
        <taxon>Craniata</taxon>
        <taxon>Vertebrata</taxon>
        <taxon>Euteleostomi</taxon>
        <taxon>Actinopterygii</taxon>
        <taxon>Neopterygii</taxon>
        <taxon>Teleostei</taxon>
        <taxon>Ostariophysi</taxon>
        <taxon>Siluriformes</taxon>
        <taxon>Ictaluridae</taxon>
        <taxon>Ameiurus</taxon>
    </lineage>
</organism>